<feature type="transmembrane region" description="Helical" evidence="6">
    <location>
        <begin position="122"/>
        <end position="141"/>
    </location>
</feature>
<dbReference type="GO" id="GO:0005886">
    <property type="term" value="C:plasma membrane"/>
    <property type="evidence" value="ECO:0007669"/>
    <property type="project" value="UniProtKB-SubCell"/>
</dbReference>
<protein>
    <submittedName>
        <fullName evidence="7">Polysaccharide biosynthesis protein</fullName>
    </submittedName>
</protein>
<reference evidence="7 8" key="1">
    <citation type="journal article" date="2015" name="ISME J.">
        <title>Genomic and phenotypic differentiation among Methanosarcina mazei populations from Columbia River sediment.</title>
        <authorList>
            <person name="Youngblut N.D."/>
            <person name="Wirth J.S."/>
            <person name="Henriksen J.R."/>
            <person name="Smith M."/>
            <person name="Simon H."/>
            <person name="Metcalf W.W."/>
            <person name="Whitaker R.J."/>
        </authorList>
    </citation>
    <scope>NUCLEOTIDE SEQUENCE [LARGE SCALE GENOMIC DNA]</scope>
    <source>
        <strain evidence="7 8">3.F.T.2.1</strain>
    </source>
</reference>
<dbReference type="CDD" id="cd13128">
    <property type="entry name" value="MATE_Wzx_like"/>
    <property type="match status" value="1"/>
</dbReference>
<name>A0A0F8JEL5_METMZ</name>
<dbReference type="EMBL" id="JJPL01000034">
    <property type="protein sequence ID" value="KKG67230.1"/>
    <property type="molecule type" value="Genomic_DNA"/>
</dbReference>
<evidence type="ECO:0000256" key="2">
    <source>
        <dbReference type="ARBA" id="ARBA00022475"/>
    </source>
</evidence>
<evidence type="ECO:0000256" key="3">
    <source>
        <dbReference type="ARBA" id="ARBA00022692"/>
    </source>
</evidence>
<feature type="transmembrane region" description="Helical" evidence="6">
    <location>
        <begin position="369"/>
        <end position="388"/>
    </location>
</feature>
<sequence>MFNFKLSKTMRDVQWSFISLATASLSHLLLRIVLGRELGPSGLGVYTLVFTIYIFGTQFAAFGIGAALTKYVAEFNDDLAKTKEYISSGMIGSVITGSAMGIILYLLSDTISTNIFNIPEMAYLLKITALCFPFIAINKAVLGALNGFRSMKAFAFIDIALNATVLLVSVFLVLFLDMNIFGAVLGFVIPTIFLGLIAIFFARSNLIYPNKTFLQNDILRNVLRFGFYVVLGNSIGYIYTNIDSLMIGYYLNETDVGFYAVAAIFIQGITLIPSAIQRITSPIITKNHAKKEYGSIVKLLKSVTLKVFLISLLFSLFLMAIGKTLILTIFGEVFLPAYLPLIILLIGYTIYSTFMSIGTFYSSVGHVKLSYKVALLSAILNIVLNIAFIPKYGIIGAAIATSTSLVVLTLVHFAIIRHFVRRVWKLKV</sequence>
<feature type="transmembrane region" description="Helical" evidence="6">
    <location>
        <begin position="337"/>
        <end position="357"/>
    </location>
</feature>
<dbReference type="Pfam" id="PF01943">
    <property type="entry name" value="Polysacc_synt"/>
    <property type="match status" value="1"/>
</dbReference>
<feature type="transmembrane region" description="Helical" evidence="6">
    <location>
        <begin position="180"/>
        <end position="201"/>
    </location>
</feature>
<comment type="caution">
    <text evidence="7">The sequence shown here is derived from an EMBL/GenBank/DDBJ whole genome shotgun (WGS) entry which is preliminary data.</text>
</comment>
<gene>
    <name evidence="7" type="ORF">DU67_20030</name>
</gene>
<keyword evidence="2" id="KW-1003">Cell membrane</keyword>
<dbReference type="PANTHER" id="PTHR30250">
    <property type="entry name" value="PST FAMILY PREDICTED COLANIC ACID TRANSPORTER"/>
    <property type="match status" value="1"/>
</dbReference>
<feature type="transmembrane region" description="Helical" evidence="6">
    <location>
        <begin position="45"/>
        <end position="73"/>
    </location>
</feature>
<keyword evidence="5 6" id="KW-0472">Membrane</keyword>
<evidence type="ECO:0000313" key="7">
    <source>
        <dbReference type="EMBL" id="KKG67230.1"/>
    </source>
</evidence>
<evidence type="ECO:0000256" key="1">
    <source>
        <dbReference type="ARBA" id="ARBA00004651"/>
    </source>
</evidence>
<feature type="transmembrane region" description="Helical" evidence="6">
    <location>
        <begin position="222"/>
        <end position="240"/>
    </location>
</feature>
<keyword evidence="3 6" id="KW-0812">Transmembrane</keyword>
<dbReference type="Proteomes" id="UP000034424">
    <property type="component" value="Unassembled WGS sequence"/>
</dbReference>
<dbReference type="InterPro" id="IPR002797">
    <property type="entry name" value="Polysacc_synth"/>
</dbReference>
<feature type="transmembrane region" description="Helical" evidence="6">
    <location>
        <begin position="256"/>
        <end position="276"/>
    </location>
</feature>
<feature type="transmembrane region" description="Helical" evidence="6">
    <location>
        <begin position="85"/>
        <end position="107"/>
    </location>
</feature>
<dbReference type="InterPro" id="IPR050833">
    <property type="entry name" value="Poly_Biosynth_Transport"/>
</dbReference>
<dbReference type="AlphaFoldDB" id="A0A0F8JEL5"/>
<evidence type="ECO:0000256" key="4">
    <source>
        <dbReference type="ARBA" id="ARBA00022989"/>
    </source>
</evidence>
<evidence type="ECO:0000256" key="6">
    <source>
        <dbReference type="SAM" id="Phobius"/>
    </source>
</evidence>
<dbReference type="RefSeq" id="WP_048049274.1">
    <property type="nucleotide sequence ID" value="NZ_JJPL01000034.1"/>
</dbReference>
<comment type="subcellular location">
    <subcellularLocation>
        <location evidence="1">Cell membrane</location>
        <topology evidence="1">Multi-pass membrane protein</topology>
    </subcellularLocation>
</comment>
<feature type="transmembrane region" description="Helical" evidence="6">
    <location>
        <begin position="153"/>
        <end position="174"/>
    </location>
</feature>
<evidence type="ECO:0000256" key="5">
    <source>
        <dbReference type="ARBA" id="ARBA00023136"/>
    </source>
</evidence>
<dbReference type="PANTHER" id="PTHR30250:SF27">
    <property type="entry name" value="POLYSACCHARIDE BIOSYNTHESIS PROTEIN"/>
    <property type="match status" value="1"/>
</dbReference>
<proteinExistence type="predicted"/>
<feature type="transmembrane region" description="Helical" evidence="6">
    <location>
        <begin position="394"/>
        <end position="416"/>
    </location>
</feature>
<dbReference type="PATRIC" id="fig|2209.70.peg.4373"/>
<accession>A0A0F8JEL5</accession>
<feature type="transmembrane region" description="Helical" evidence="6">
    <location>
        <begin position="307"/>
        <end position="331"/>
    </location>
</feature>
<evidence type="ECO:0000313" key="8">
    <source>
        <dbReference type="Proteomes" id="UP000034424"/>
    </source>
</evidence>
<organism evidence="7 8">
    <name type="scientific">Methanosarcina mazei</name>
    <name type="common">Methanosarcina frisia</name>
    <dbReference type="NCBI Taxonomy" id="2209"/>
    <lineage>
        <taxon>Archaea</taxon>
        <taxon>Methanobacteriati</taxon>
        <taxon>Methanobacteriota</taxon>
        <taxon>Stenosarchaea group</taxon>
        <taxon>Methanomicrobia</taxon>
        <taxon>Methanosarcinales</taxon>
        <taxon>Methanosarcinaceae</taxon>
        <taxon>Methanosarcina</taxon>
    </lineage>
</organism>
<keyword evidence="4 6" id="KW-1133">Transmembrane helix</keyword>